<dbReference type="PROSITE" id="PS00041">
    <property type="entry name" value="HTH_ARAC_FAMILY_1"/>
    <property type="match status" value="1"/>
</dbReference>
<dbReference type="Gene3D" id="2.60.120.280">
    <property type="entry name" value="Regulatory protein AraC"/>
    <property type="match status" value="1"/>
</dbReference>
<dbReference type="SUPFAM" id="SSF46689">
    <property type="entry name" value="Homeodomain-like"/>
    <property type="match status" value="1"/>
</dbReference>
<sequence length="283" mass="32947">MKPITEWHDKVYLSDACKELFLTTSDIPELHQEGFFMAGIAELKEGYHVERKGVDIHTLLFTLEGSGILTTGDRVELIKPNTLLVLPAHIPFRFELNPDEDDWKMVWLLPLVIEKWENLAALGQTILPYHQCKKIWSLTNLIHDEINGKSTFRHLLVSELKVMLSGVESTSTRSVSRVHTLFNDIESQLHLPWTVKEMAAQCFISEEQLNRITKKLYGMSPRSRLIDLRMEKAADLLRHREWTISMIAQRLGYKDPYNFSHRFRKNFGCSPSRYRKNIIAEQK</sequence>
<dbReference type="InterPro" id="IPR003313">
    <property type="entry name" value="AraC-bd"/>
</dbReference>
<keyword evidence="7" id="KW-1185">Reference proteome</keyword>
<evidence type="ECO:0000313" key="7">
    <source>
        <dbReference type="Proteomes" id="UP001157353"/>
    </source>
</evidence>
<name>A0ABQ6E3H1_9GAMM</name>
<dbReference type="InterPro" id="IPR018060">
    <property type="entry name" value="HTH_AraC"/>
</dbReference>
<comment type="caution">
    <text evidence="6">The sequence shown here is derived from an EMBL/GenBank/DDBJ whole genome shotgun (WGS) entry which is preliminary data.</text>
</comment>
<organism evidence="6 7">
    <name type="scientific">Psychromonas marina</name>
    <dbReference type="NCBI Taxonomy" id="88364"/>
    <lineage>
        <taxon>Bacteria</taxon>
        <taxon>Pseudomonadati</taxon>
        <taxon>Pseudomonadota</taxon>
        <taxon>Gammaproteobacteria</taxon>
        <taxon>Alteromonadales</taxon>
        <taxon>Psychromonadaceae</taxon>
        <taxon>Psychromonas</taxon>
    </lineage>
</organism>
<dbReference type="PROSITE" id="PS01124">
    <property type="entry name" value="HTH_ARAC_FAMILY_2"/>
    <property type="match status" value="1"/>
</dbReference>
<keyword evidence="1" id="KW-0805">Transcription regulation</keyword>
<evidence type="ECO:0000256" key="1">
    <source>
        <dbReference type="ARBA" id="ARBA00023015"/>
    </source>
</evidence>
<evidence type="ECO:0000313" key="6">
    <source>
        <dbReference type="EMBL" id="GLS91745.1"/>
    </source>
</evidence>
<dbReference type="Gene3D" id="1.10.10.60">
    <property type="entry name" value="Homeodomain-like"/>
    <property type="match status" value="2"/>
</dbReference>
<evidence type="ECO:0000256" key="2">
    <source>
        <dbReference type="ARBA" id="ARBA00023125"/>
    </source>
</evidence>
<dbReference type="SMART" id="SM00342">
    <property type="entry name" value="HTH_ARAC"/>
    <property type="match status" value="1"/>
</dbReference>
<gene>
    <name evidence="6" type="ORF">GCM10007916_28150</name>
</gene>
<dbReference type="PRINTS" id="PR00032">
    <property type="entry name" value="HTHARAC"/>
</dbReference>
<dbReference type="EMBL" id="BSPQ01000015">
    <property type="protein sequence ID" value="GLS91745.1"/>
    <property type="molecule type" value="Genomic_DNA"/>
</dbReference>
<dbReference type="Pfam" id="PF12833">
    <property type="entry name" value="HTH_18"/>
    <property type="match status" value="1"/>
</dbReference>
<dbReference type="PANTHER" id="PTHR43280">
    <property type="entry name" value="ARAC-FAMILY TRANSCRIPTIONAL REGULATOR"/>
    <property type="match status" value="1"/>
</dbReference>
<dbReference type="InterPro" id="IPR018062">
    <property type="entry name" value="HTH_AraC-typ_CS"/>
</dbReference>
<proteinExistence type="predicted"/>
<dbReference type="Pfam" id="PF02311">
    <property type="entry name" value="AraC_binding"/>
    <property type="match status" value="1"/>
</dbReference>
<dbReference type="SUPFAM" id="SSF51215">
    <property type="entry name" value="Regulatory protein AraC"/>
    <property type="match status" value="1"/>
</dbReference>
<evidence type="ECO:0000259" key="5">
    <source>
        <dbReference type="PROSITE" id="PS01124"/>
    </source>
</evidence>
<dbReference type="RefSeq" id="WP_284204859.1">
    <property type="nucleotide sequence ID" value="NZ_BSPQ01000015.1"/>
</dbReference>
<dbReference type="InterPro" id="IPR009057">
    <property type="entry name" value="Homeodomain-like_sf"/>
</dbReference>
<keyword evidence="4" id="KW-0804">Transcription</keyword>
<keyword evidence="2" id="KW-0238">DNA-binding</keyword>
<dbReference type="Proteomes" id="UP001157353">
    <property type="component" value="Unassembled WGS sequence"/>
</dbReference>
<evidence type="ECO:0000256" key="4">
    <source>
        <dbReference type="ARBA" id="ARBA00023163"/>
    </source>
</evidence>
<dbReference type="InterPro" id="IPR020449">
    <property type="entry name" value="Tscrpt_reg_AraC-type_HTH"/>
</dbReference>
<evidence type="ECO:0000256" key="3">
    <source>
        <dbReference type="ARBA" id="ARBA00023159"/>
    </source>
</evidence>
<dbReference type="InterPro" id="IPR037923">
    <property type="entry name" value="HTH-like"/>
</dbReference>
<dbReference type="PANTHER" id="PTHR43280:SF2">
    <property type="entry name" value="HTH-TYPE TRANSCRIPTIONAL REGULATOR EXSA"/>
    <property type="match status" value="1"/>
</dbReference>
<feature type="domain" description="HTH araC/xylS-type" evidence="5">
    <location>
        <begin position="179"/>
        <end position="277"/>
    </location>
</feature>
<accession>A0ABQ6E3H1</accession>
<keyword evidence="3" id="KW-0010">Activator</keyword>
<reference evidence="7" key="1">
    <citation type="journal article" date="2019" name="Int. J. Syst. Evol. Microbiol.">
        <title>The Global Catalogue of Microorganisms (GCM) 10K type strain sequencing project: providing services to taxonomists for standard genome sequencing and annotation.</title>
        <authorList>
            <consortium name="The Broad Institute Genomics Platform"/>
            <consortium name="The Broad Institute Genome Sequencing Center for Infectious Disease"/>
            <person name="Wu L."/>
            <person name="Ma J."/>
        </authorList>
    </citation>
    <scope>NUCLEOTIDE SEQUENCE [LARGE SCALE GENOMIC DNA]</scope>
    <source>
        <strain evidence="7">NBRC 103166</strain>
    </source>
</reference>
<protein>
    <submittedName>
        <fullName evidence="6">AraC family transcriptional regulator</fullName>
    </submittedName>
</protein>